<dbReference type="Pfam" id="PF04380">
    <property type="entry name" value="BMFP"/>
    <property type="match status" value="1"/>
</dbReference>
<dbReference type="Proteomes" id="UP001238496">
    <property type="component" value="Unassembled WGS sequence"/>
</dbReference>
<sequence>MSTGPNRIFDDFAKLMTDAAGAAQGVRKEMETAFQAQVERWLNSMDLVKREEFDVVRELALKACEENEALQKRLEVLEAQISAKAK</sequence>
<protein>
    <submittedName>
        <fullName evidence="1">BMFP domain-containing protein YqiC</fullName>
    </submittedName>
</protein>
<organism evidence="1 2">
    <name type="scientific">Peteryoungia aggregata LMG 23059</name>
    <dbReference type="NCBI Taxonomy" id="1368425"/>
    <lineage>
        <taxon>Bacteria</taxon>
        <taxon>Pseudomonadati</taxon>
        <taxon>Pseudomonadota</taxon>
        <taxon>Alphaproteobacteria</taxon>
        <taxon>Hyphomicrobiales</taxon>
        <taxon>Rhizobiaceae</taxon>
        <taxon>Peteryoungia</taxon>
    </lineage>
</organism>
<comment type="caution">
    <text evidence="1">The sequence shown here is derived from an EMBL/GenBank/DDBJ whole genome shotgun (WGS) entry which is preliminary data.</text>
</comment>
<dbReference type="RefSeq" id="WP_307377360.1">
    <property type="nucleotide sequence ID" value="NZ_JAUSUW010000021.1"/>
</dbReference>
<accession>A0ABU0GDK8</accession>
<keyword evidence="2" id="KW-1185">Reference proteome</keyword>
<proteinExistence type="predicted"/>
<name>A0ABU0GDK8_9HYPH</name>
<dbReference type="InterPro" id="IPR007475">
    <property type="entry name" value="UbiK"/>
</dbReference>
<evidence type="ECO:0000313" key="1">
    <source>
        <dbReference type="EMBL" id="MDQ0423449.1"/>
    </source>
</evidence>
<dbReference type="EMBL" id="JAUSUW010000021">
    <property type="protein sequence ID" value="MDQ0423449.1"/>
    <property type="molecule type" value="Genomic_DNA"/>
</dbReference>
<reference evidence="1 2" key="1">
    <citation type="submission" date="2023-07" db="EMBL/GenBank/DDBJ databases">
        <title>Genomic Encyclopedia of Type Strains, Phase IV (KMG-IV): sequencing the most valuable type-strain genomes for metagenomic binning, comparative biology and taxonomic classification.</title>
        <authorList>
            <person name="Goeker M."/>
        </authorList>
    </citation>
    <scope>NUCLEOTIDE SEQUENCE [LARGE SCALE GENOMIC DNA]</scope>
    <source>
        <strain evidence="1 2">DSM 1111</strain>
    </source>
</reference>
<gene>
    <name evidence="1" type="ORF">J2045_004501</name>
</gene>
<evidence type="ECO:0000313" key="2">
    <source>
        <dbReference type="Proteomes" id="UP001238496"/>
    </source>
</evidence>